<sequence>MTQDTNGHGDAKVTRPAPTLWAQSNDTLFLTFNVQDCKNVEVAFKPDCVEFSGRDRASVAFSNILTLFSEIKPEGCVWSKKGFGVECNIQKKTAGFWKRLLKDSAKNHWLKIDFQRWKDEDDSESEEEKGGGEPDLSQMMAQMGQGMPGGGMMNMDGMDEEEEEEDSDDDDIPELEESTTKQEDTPDA</sequence>
<dbReference type="GO" id="GO:0051087">
    <property type="term" value="F:protein-folding chaperone binding"/>
    <property type="evidence" value="ECO:0007669"/>
    <property type="project" value="TreeGrafter"/>
</dbReference>
<dbReference type="InterPro" id="IPR007052">
    <property type="entry name" value="CS_dom"/>
</dbReference>
<dbReference type="Pfam" id="PF04969">
    <property type="entry name" value="CS"/>
    <property type="match status" value="1"/>
</dbReference>
<comment type="similarity">
    <text evidence="1">Belongs to the p23/wos2 family.</text>
</comment>
<evidence type="ECO:0000259" key="3">
    <source>
        <dbReference type="PROSITE" id="PS51203"/>
    </source>
</evidence>
<evidence type="ECO:0000256" key="2">
    <source>
        <dbReference type="SAM" id="MobiDB-lite"/>
    </source>
</evidence>
<evidence type="ECO:0000313" key="4">
    <source>
        <dbReference type="EMBL" id="CAB3265264.1"/>
    </source>
</evidence>
<evidence type="ECO:0000256" key="1">
    <source>
        <dbReference type="ARBA" id="ARBA00025733"/>
    </source>
</evidence>
<dbReference type="Gene3D" id="2.60.40.790">
    <property type="match status" value="1"/>
</dbReference>
<feature type="compositionally biased region" description="Basic and acidic residues" evidence="2">
    <location>
        <begin position="178"/>
        <end position="188"/>
    </location>
</feature>
<protein>
    <submittedName>
        <fullName evidence="4">Uncharacterized protein ZC395.10-like</fullName>
    </submittedName>
</protein>
<gene>
    <name evidence="4" type="primary">Ptges3</name>
</gene>
<dbReference type="GO" id="GO:0005829">
    <property type="term" value="C:cytosol"/>
    <property type="evidence" value="ECO:0007669"/>
    <property type="project" value="TreeGrafter"/>
</dbReference>
<feature type="compositionally biased region" description="Acidic residues" evidence="2">
    <location>
        <begin position="157"/>
        <end position="177"/>
    </location>
</feature>
<dbReference type="PANTHER" id="PTHR22932:SF1">
    <property type="entry name" value="CO-CHAPERONE PROTEIN DAF-41"/>
    <property type="match status" value="1"/>
</dbReference>
<dbReference type="InterPro" id="IPR045250">
    <property type="entry name" value="p23-like"/>
</dbReference>
<dbReference type="EMBL" id="LR789402">
    <property type="protein sequence ID" value="CAB3265264.1"/>
    <property type="molecule type" value="mRNA"/>
</dbReference>
<dbReference type="CDD" id="cd06465">
    <property type="entry name" value="p23_hB-ind1_like"/>
    <property type="match status" value="1"/>
</dbReference>
<dbReference type="PROSITE" id="PS51203">
    <property type="entry name" value="CS"/>
    <property type="match status" value="1"/>
</dbReference>
<dbReference type="FunFam" id="2.60.40.790:FF:000013">
    <property type="entry name" value="Very-long-chain (3R)-3-hydroxyacyl-CoA dehydratase"/>
    <property type="match status" value="1"/>
</dbReference>
<dbReference type="GO" id="GO:0051131">
    <property type="term" value="P:chaperone-mediated protein complex assembly"/>
    <property type="evidence" value="ECO:0007669"/>
    <property type="project" value="TreeGrafter"/>
</dbReference>
<dbReference type="AlphaFoldDB" id="A0A6F9DPA2"/>
<feature type="region of interest" description="Disordered" evidence="2">
    <location>
        <begin position="117"/>
        <end position="188"/>
    </location>
</feature>
<reference evidence="4" key="1">
    <citation type="submission" date="2020-04" db="EMBL/GenBank/DDBJ databases">
        <authorList>
            <person name="Neveu A P."/>
        </authorList>
    </citation>
    <scope>NUCLEOTIDE SEQUENCE</scope>
    <source>
        <tissue evidence="4">Whole embryo</tissue>
    </source>
</reference>
<accession>A0A6F9DPA2</accession>
<name>A0A6F9DPA2_9ASCI</name>
<dbReference type="GO" id="GO:0006457">
    <property type="term" value="P:protein folding"/>
    <property type="evidence" value="ECO:0007669"/>
    <property type="project" value="TreeGrafter"/>
</dbReference>
<feature type="domain" description="CS" evidence="3">
    <location>
        <begin position="14"/>
        <end position="101"/>
    </location>
</feature>
<organism evidence="4">
    <name type="scientific">Phallusia mammillata</name>
    <dbReference type="NCBI Taxonomy" id="59560"/>
    <lineage>
        <taxon>Eukaryota</taxon>
        <taxon>Metazoa</taxon>
        <taxon>Chordata</taxon>
        <taxon>Tunicata</taxon>
        <taxon>Ascidiacea</taxon>
        <taxon>Phlebobranchia</taxon>
        <taxon>Ascidiidae</taxon>
        <taxon>Phallusia</taxon>
    </lineage>
</organism>
<dbReference type="InterPro" id="IPR008978">
    <property type="entry name" value="HSP20-like_chaperone"/>
</dbReference>
<dbReference type="GO" id="GO:0051879">
    <property type="term" value="F:Hsp90 protein binding"/>
    <property type="evidence" value="ECO:0007669"/>
    <property type="project" value="InterPro"/>
</dbReference>
<dbReference type="SUPFAM" id="SSF49764">
    <property type="entry name" value="HSP20-like chaperones"/>
    <property type="match status" value="1"/>
</dbReference>
<dbReference type="GO" id="GO:0005634">
    <property type="term" value="C:nucleus"/>
    <property type="evidence" value="ECO:0007669"/>
    <property type="project" value="TreeGrafter"/>
</dbReference>
<dbReference type="PANTHER" id="PTHR22932">
    <property type="entry name" value="TELOMERASE-BINDING PROTEIN P23 HSP90 CO-CHAPERONE"/>
    <property type="match status" value="1"/>
</dbReference>
<proteinExistence type="evidence at transcript level"/>